<dbReference type="AlphaFoldDB" id="A0A269ZHW3"/>
<dbReference type="GO" id="GO:0046872">
    <property type="term" value="F:metal ion binding"/>
    <property type="evidence" value="ECO:0007669"/>
    <property type="project" value="UniProtKB-KW"/>
</dbReference>
<dbReference type="GeneID" id="99774857"/>
<dbReference type="InterPro" id="IPR020583">
    <property type="entry name" value="Inositol_monoP_metal-BS"/>
</dbReference>
<feature type="binding site" evidence="6">
    <location>
        <position position="288"/>
    </location>
    <ligand>
        <name>Mg(2+)</name>
        <dbReference type="ChEBI" id="CHEBI:18420"/>
        <label>1</label>
        <note>catalytic</note>
    </ligand>
</feature>
<feature type="binding site" evidence="6">
    <location>
        <position position="134"/>
    </location>
    <ligand>
        <name>Mg(2+)</name>
        <dbReference type="ChEBI" id="CHEBI:18420"/>
        <label>1</label>
        <note>catalytic</note>
    </ligand>
</feature>
<dbReference type="Gene3D" id="3.40.190.80">
    <property type="match status" value="1"/>
</dbReference>
<dbReference type="Gene3D" id="3.30.540.10">
    <property type="entry name" value="Fructose-1,6-Bisphosphatase, subunit A, domain 1"/>
    <property type="match status" value="1"/>
</dbReference>
<dbReference type="Pfam" id="PF00459">
    <property type="entry name" value="Inositol_P"/>
    <property type="match status" value="1"/>
</dbReference>
<dbReference type="GO" id="GO:0046854">
    <property type="term" value="P:phosphatidylinositol phosphate biosynthetic process"/>
    <property type="evidence" value="ECO:0007669"/>
    <property type="project" value="InterPro"/>
</dbReference>
<dbReference type="InterPro" id="IPR020550">
    <property type="entry name" value="Inositol_monophosphatase_CS"/>
</dbReference>
<evidence type="ECO:0000256" key="6">
    <source>
        <dbReference type="PIRSR" id="PIRSR600760-2"/>
    </source>
</evidence>
<dbReference type="EC" id="3.1.3.25" evidence="2"/>
<dbReference type="GO" id="GO:0007165">
    <property type="term" value="P:signal transduction"/>
    <property type="evidence" value="ECO:0007669"/>
    <property type="project" value="TreeGrafter"/>
</dbReference>
<evidence type="ECO:0000313" key="8">
    <source>
        <dbReference type="Proteomes" id="UP000216867"/>
    </source>
</evidence>
<dbReference type="PRINTS" id="PR00377">
    <property type="entry name" value="IMPHPHTASES"/>
</dbReference>
<accession>A0A269ZHW3</accession>
<gene>
    <name evidence="7" type="ORF">B8X04_00920</name>
</gene>
<dbReference type="InterPro" id="IPR000760">
    <property type="entry name" value="Inositol_monophosphatase-like"/>
</dbReference>
<evidence type="ECO:0000256" key="4">
    <source>
        <dbReference type="ARBA" id="ARBA00022801"/>
    </source>
</evidence>
<evidence type="ECO:0000313" key="7">
    <source>
        <dbReference type="EMBL" id="PAK97171.1"/>
    </source>
</evidence>
<evidence type="ECO:0000256" key="3">
    <source>
        <dbReference type="ARBA" id="ARBA00022723"/>
    </source>
</evidence>
<dbReference type="GO" id="GO:0008934">
    <property type="term" value="F:inositol monophosphate 1-phosphatase activity"/>
    <property type="evidence" value="ECO:0007669"/>
    <property type="project" value="TreeGrafter"/>
</dbReference>
<dbReference type="GO" id="GO:0006020">
    <property type="term" value="P:inositol metabolic process"/>
    <property type="evidence" value="ECO:0007669"/>
    <property type="project" value="TreeGrafter"/>
</dbReference>
<comment type="caution">
    <text evidence="7">The sequence shown here is derived from an EMBL/GenBank/DDBJ whole genome shotgun (WGS) entry which is preliminary data.</text>
</comment>
<dbReference type="PANTHER" id="PTHR20854">
    <property type="entry name" value="INOSITOL MONOPHOSPHATASE"/>
    <property type="match status" value="1"/>
</dbReference>
<evidence type="ECO:0000256" key="5">
    <source>
        <dbReference type="ARBA" id="ARBA00022842"/>
    </source>
</evidence>
<comment type="cofactor">
    <cofactor evidence="6">
        <name>Mg(2+)</name>
        <dbReference type="ChEBI" id="CHEBI:18420"/>
    </cofactor>
</comment>
<dbReference type="SUPFAM" id="SSF56655">
    <property type="entry name" value="Carbohydrate phosphatase"/>
    <property type="match status" value="1"/>
</dbReference>
<dbReference type="Proteomes" id="UP000216867">
    <property type="component" value="Unassembled WGS sequence"/>
</dbReference>
<keyword evidence="4" id="KW-0378">Hydrolase</keyword>
<name>A0A269ZHW3_9MICO</name>
<dbReference type="PANTHER" id="PTHR20854:SF4">
    <property type="entry name" value="INOSITOL-1-MONOPHOSPHATASE-RELATED"/>
    <property type="match status" value="1"/>
</dbReference>
<keyword evidence="3 6" id="KW-0479">Metal-binding</keyword>
<reference evidence="7 8" key="1">
    <citation type="submission" date="2017-04" db="EMBL/GenBank/DDBJ databases">
        <title>Kefir bacterial isolates.</title>
        <authorList>
            <person name="Kim Y."/>
            <person name="Blasche S."/>
            <person name="Patil K.R."/>
        </authorList>
    </citation>
    <scope>NUCLEOTIDE SEQUENCE [LARGE SCALE GENOMIC DNA]</scope>
    <source>
        <strain evidence="7 8">OG2</strain>
    </source>
</reference>
<proteinExistence type="predicted"/>
<feature type="binding site" evidence="6">
    <location>
        <position position="131"/>
    </location>
    <ligand>
        <name>Mg(2+)</name>
        <dbReference type="ChEBI" id="CHEBI:18420"/>
        <label>1</label>
        <note>catalytic</note>
    </ligand>
</feature>
<dbReference type="PROSITE" id="PS00630">
    <property type="entry name" value="IMP_2"/>
    <property type="match status" value="1"/>
</dbReference>
<comment type="catalytic activity">
    <reaction evidence="1">
        <text>a myo-inositol phosphate + H2O = myo-inositol + phosphate</text>
        <dbReference type="Rhea" id="RHEA:24056"/>
        <dbReference type="ChEBI" id="CHEBI:15377"/>
        <dbReference type="ChEBI" id="CHEBI:17268"/>
        <dbReference type="ChEBI" id="CHEBI:43474"/>
        <dbReference type="ChEBI" id="CHEBI:84139"/>
        <dbReference type="EC" id="3.1.3.25"/>
    </reaction>
</comment>
<evidence type="ECO:0000256" key="2">
    <source>
        <dbReference type="ARBA" id="ARBA00013106"/>
    </source>
</evidence>
<dbReference type="PROSITE" id="PS00629">
    <property type="entry name" value="IMP_1"/>
    <property type="match status" value="1"/>
</dbReference>
<evidence type="ECO:0000256" key="1">
    <source>
        <dbReference type="ARBA" id="ARBA00001033"/>
    </source>
</evidence>
<feature type="binding site" evidence="6">
    <location>
        <position position="84"/>
    </location>
    <ligand>
        <name>Mg(2+)</name>
        <dbReference type="ChEBI" id="CHEBI:18420"/>
        <label>1</label>
        <note>catalytic</note>
    </ligand>
</feature>
<protein>
    <recommendedName>
        <fullName evidence="2">inositol-phosphate phosphatase</fullName>
        <ecNumber evidence="2">3.1.3.25</ecNumber>
    </recommendedName>
</protein>
<dbReference type="RefSeq" id="WP_095375127.1">
    <property type="nucleotide sequence ID" value="NZ_CP065629.1"/>
</dbReference>
<keyword evidence="5 6" id="KW-0460">Magnesium</keyword>
<feature type="binding site" evidence="6">
    <location>
        <position position="133"/>
    </location>
    <ligand>
        <name>Mg(2+)</name>
        <dbReference type="ChEBI" id="CHEBI:18420"/>
        <label>1</label>
        <note>catalytic</note>
    </ligand>
</feature>
<dbReference type="EMBL" id="NCWY01000001">
    <property type="protein sequence ID" value="PAK97171.1"/>
    <property type="molecule type" value="Genomic_DNA"/>
</dbReference>
<sequence length="328" mass="34058">MSASTHLPADLAADPLVRIAADLAVIAWERMTAWRASLGADLDESVVDTKTSPNDLVTLADAQIEALVRGYLSAVRPGDLMVGEEGAEAIDPVEFFDRDLLRRLAAFDPVAGTLAEVTAGDAEGRFEWHVDPIDGTVNFVRGIEHFAFSVGVLDTATDAWAVGLVASPGLGATWVAGRSRGAYRVEGRLFDRMPEPDLSAAGAPAAGVPAAATSATRLSGAPVGLSGRLLATGFAYRGDNRGRQLAKLPALMDGYDDIRRCGSAALDLCMVAEGRVTCYAERGLGIYDYAGGALVAEEAGAFVHRGGSGGPTAAADSAAELARLIDTI</sequence>
<organism evidence="7 8">
    <name type="scientific">Brevibacterium casei</name>
    <dbReference type="NCBI Taxonomy" id="33889"/>
    <lineage>
        <taxon>Bacteria</taxon>
        <taxon>Bacillati</taxon>
        <taxon>Actinomycetota</taxon>
        <taxon>Actinomycetes</taxon>
        <taxon>Micrococcales</taxon>
        <taxon>Brevibacteriaceae</taxon>
        <taxon>Brevibacterium</taxon>
    </lineage>
</organism>